<dbReference type="GO" id="GO:0009097">
    <property type="term" value="P:isoleucine biosynthetic process"/>
    <property type="evidence" value="ECO:0007669"/>
    <property type="project" value="UniProtKB-UniPathway"/>
</dbReference>
<dbReference type="RefSeq" id="WP_208409674.1">
    <property type="nucleotide sequence ID" value="NZ_JAASRN010000003.1"/>
</dbReference>
<evidence type="ECO:0000256" key="12">
    <source>
        <dbReference type="ARBA" id="ARBA00023304"/>
    </source>
</evidence>
<dbReference type="UniPathway" id="UPA00048">
    <property type="reaction ID" value="UER00073"/>
</dbReference>
<evidence type="ECO:0000256" key="3">
    <source>
        <dbReference type="ARBA" id="ARBA00004824"/>
    </source>
</evidence>
<dbReference type="PIRSF" id="PIRSF006468">
    <property type="entry name" value="BCAT1"/>
    <property type="match status" value="1"/>
</dbReference>
<comment type="pathway">
    <text evidence="3">Amino-acid biosynthesis; L-isoleucine biosynthesis; L-isoleucine from 2-oxobutanoate: step 4/4.</text>
</comment>
<dbReference type="InterPro" id="IPR036038">
    <property type="entry name" value="Aminotransferase-like"/>
</dbReference>
<comment type="function">
    <text evidence="2">Acts on leucine, isoleucine and valine.</text>
</comment>
<dbReference type="NCBIfam" id="TIGR01123">
    <property type="entry name" value="ilvE_II"/>
    <property type="match status" value="1"/>
</dbReference>
<protein>
    <recommendedName>
        <fullName evidence="7">branched-chain-amino-acid transaminase</fullName>
        <ecNumber evidence="7">2.6.1.42</ecNumber>
    </recommendedName>
</protein>
<evidence type="ECO:0000256" key="2">
    <source>
        <dbReference type="ARBA" id="ARBA00003109"/>
    </source>
</evidence>
<organism evidence="17 18">
    <name type="scientific">Thermonema lapsum</name>
    <dbReference type="NCBI Taxonomy" id="28195"/>
    <lineage>
        <taxon>Bacteria</taxon>
        <taxon>Pseudomonadati</taxon>
        <taxon>Bacteroidota</taxon>
        <taxon>Cytophagia</taxon>
        <taxon>Cytophagales</taxon>
        <taxon>Thermonemataceae</taxon>
        <taxon>Thermonema</taxon>
    </lineage>
</organism>
<sequence>MNIEIQTTAKSRLPEVDFDNLRFGHVFSDHMLVADYADGEWKSCKIVPFAPLTFSPAMATLHYGQSIFEGLKAYKSEQGEILVFRPYDNYKRMLRSAERMCMPPIPEEIFMEGLRELLKLDKDWIPQREGYSLYIRPFMFATDEFIGVRPSNTYKFIIFTCPVSKYYIEPVKVKIETHYTRAVAGGTGYAKAAGNYAASLYPARLAQQQGYHQLIWTDGKTHEYIEEAGTMNIMFRKDNRIITAPLSDSILAGITRDSVLTLAREWGYEVEERPVPVKEIIGYLEEGSLSAAFGVGTAATIAHIVTIGYEGKDYQLPPLEGRVFANRVLKTLDDIKYGRVEDTHGWIWKPEA</sequence>
<evidence type="ECO:0000256" key="7">
    <source>
        <dbReference type="ARBA" id="ARBA00013053"/>
    </source>
</evidence>
<comment type="catalytic activity">
    <reaction evidence="14">
        <text>L-isoleucine + 2-oxoglutarate = (S)-3-methyl-2-oxopentanoate + L-glutamate</text>
        <dbReference type="Rhea" id="RHEA:24801"/>
        <dbReference type="ChEBI" id="CHEBI:16810"/>
        <dbReference type="ChEBI" id="CHEBI:29985"/>
        <dbReference type="ChEBI" id="CHEBI:35146"/>
        <dbReference type="ChEBI" id="CHEBI:58045"/>
        <dbReference type="EC" id="2.6.1.42"/>
    </reaction>
</comment>
<evidence type="ECO:0000313" key="18">
    <source>
        <dbReference type="Proteomes" id="UP000537126"/>
    </source>
</evidence>
<dbReference type="CDD" id="cd01557">
    <property type="entry name" value="BCAT_beta_family"/>
    <property type="match status" value="1"/>
</dbReference>
<dbReference type="UniPathway" id="UPA00047">
    <property type="reaction ID" value="UER00058"/>
</dbReference>
<evidence type="ECO:0000256" key="6">
    <source>
        <dbReference type="ARBA" id="ARBA00009320"/>
    </source>
</evidence>
<dbReference type="NCBIfam" id="NF009897">
    <property type="entry name" value="PRK13357.1"/>
    <property type="match status" value="1"/>
</dbReference>
<feature type="modified residue" description="N6-(pyridoxal phosphate)lysine" evidence="16">
    <location>
        <position position="191"/>
    </location>
</feature>
<dbReference type="AlphaFoldDB" id="A0A846MSC7"/>
<evidence type="ECO:0000256" key="13">
    <source>
        <dbReference type="ARBA" id="ARBA00048212"/>
    </source>
</evidence>
<comment type="caution">
    <text evidence="17">The sequence shown here is derived from an EMBL/GenBank/DDBJ whole genome shotgun (WGS) entry which is preliminary data.</text>
</comment>
<dbReference type="Proteomes" id="UP000537126">
    <property type="component" value="Unassembled WGS sequence"/>
</dbReference>
<comment type="catalytic activity">
    <reaction evidence="13">
        <text>L-valine + 2-oxoglutarate = 3-methyl-2-oxobutanoate + L-glutamate</text>
        <dbReference type="Rhea" id="RHEA:24813"/>
        <dbReference type="ChEBI" id="CHEBI:11851"/>
        <dbReference type="ChEBI" id="CHEBI:16810"/>
        <dbReference type="ChEBI" id="CHEBI:29985"/>
        <dbReference type="ChEBI" id="CHEBI:57762"/>
        <dbReference type="EC" id="2.6.1.42"/>
    </reaction>
</comment>
<evidence type="ECO:0000256" key="16">
    <source>
        <dbReference type="PIRSR" id="PIRSR006468-1"/>
    </source>
</evidence>
<dbReference type="GO" id="GO:0009098">
    <property type="term" value="P:L-leucine biosynthetic process"/>
    <property type="evidence" value="ECO:0007669"/>
    <property type="project" value="UniProtKB-UniPathway"/>
</dbReference>
<dbReference type="PANTHER" id="PTHR11825:SF44">
    <property type="entry name" value="BRANCHED-CHAIN-AMINO-ACID AMINOTRANSFERASE"/>
    <property type="match status" value="1"/>
</dbReference>
<evidence type="ECO:0000256" key="14">
    <source>
        <dbReference type="ARBA" id="ARBA00048798"/>
    </source>
</evidence>
<dbReference type="InterPro" id="IPR043131">
    <property type="entry name" value="BCAT-like_N"/>
</dbReference>
<name>A0A846MSC7_9BACT</name>
<comment type="cofactor">
    <cofactor evidence="1">
        <name>pyridoxal 5'-phosphate</name>
        <dbReference type="ChEBI" id="CHEBI:597326"/>
    </cofactor>
</comment>
<keyword evidence="12" id="KW-0100">Branched-chain amino acid biosynthesis</keyword>
<proteinExistence type="inferred from homology"/>
<dbReference type="InterPro" id="IPR043132">
    <property type="entry name" value="BCAT-like_C"/>
</dbReference>
<comment type="similarity">
    <text evidence="6">Belongs to the class-IV pyridoxal-phosphate-dependent aminotransferase family.</text>
</comment>
<reference evidence="17 18" key="1">
    <citation type="submission" date="2020-03" db="EMBL/GenBank/DDBJ databases">
        <title>Genomic Encyclopedia of Type Strains, Phase IV (KMG-IV): sequencing the most valuable type-strain genomes for metagenomic binning, comparative biology and taxonomic classification.</title>
        <authorList>
            <person name="Goeker M."/>
        </authorList>
    </citation>
    <scope>NUCLEOTIDE SEQUENCE [LARGE SCALE GENOMIC DNA]</scope>
    <source>
        <strain evidence="17 18">DSM 5718</strain>
    </source>
</reference>
<evidence type="ECO:0000313" key="17">
    <source>
        <dbReference type="EMBL" id="NIK74514.1"/>
    </source>
</evidence>
<keyword evidence="10 17" id="KW-0808">Transferase</keyword>
<dbReference type="EMBL" id="JAASRN010000003">
    <property type="protein sequence ID" value="NIK74514.1"/>
    <property type="molecule type" value="Genomic_DNA"/>
</dbReference>
<evidence type="ECO:0000256" key="10">
    <source>
        <dbReference type="ARBA" id="ARBA00022679"/>
    </source>
</evidence>
<dbReference type="InterPro" id="IPR001544">
    <property type="entry name" value="Aminotrans_IV"/>
</dbReference>
<accession>A0A846MSC7</accession>
<comment type="pathway">
    <text evidence="5">Amino-acid biosynthesis; L-leucine biosynthesis; L-leucine from 3-methyl-2-oxobutanoate: step 4/4.</text>
</comment>
<dbReference type="InterPro" id="IPR033939">
    <property type="entry name" value="BCAT_family"/>
</dbReference>
<comment type="pathway">
    <text evidence="4">Amino-acid biosynthesis; L-valine biosynthesis; L-valine from pyruvate: step 4/4.</text>
</comment>
<dbReference type="EC" id="2.6.1.42" evidence="7"/>
<dbReference type="GO" id="GO:0009099">
    <property type="term" value="P:L-valine biosynthetic process"/>
    <property type="evidence" value="ECO:0007669"/>
    <property type="project" value="UniProtKB-UniPathway"/>
</dbReference>
<evidence type="ECO:0000256" key="8">
    <source>
        <dbReference type="ARBA" id="ARBA00022576"/>
    </source>
</evidence>
<dbReference type="PANTHER" id="PTHR11825">
    <property type="entry name" value="SUBGROUP IIII AMINOTRANSFERASE"/>
    <property type="match status" value="1"/>
</dbReference>
<evidence type="ECO:0000256" key="5">
    <source>
        <dbReference type="ARBA" id="ARBA00005072"/>
    </source>
</evidence>
<keyword evidence="11" id="KW-0663">Pyridoxal phosphate</keyword>
<dbReference type="Gene3D" id="3.20.10.10">
    <property type="entry name" value="D-amino Acid Aminotransferase, subunit A, domain 2"/>
    <property type="match status" value="1"/>
</dbReference>
<evidence type="ECO:0000256" key="11">
    <source>
        <dbReference type="ARBA" id="ARBA00022898"/>
    </source>
</evidence>
<evidence type="ECO:0000256" key="4">
    <source>
        <dbReference type="ARBA" id="ARBA00004931"/>
    </source>
</evidence>
<keyword evidence="9" id="KW-0028">Amino-acid biosynthesis</keyword>
<evidence type="ECO:0000256" key="15">
    <source>
        <dbReference type="ARBA" id="ARBA00049229"/>
    </source>
</evidence>
<evidence type="ECO:0000256" key="9">
    <source>
        <dbReference type="ARBA" id="ARBA00022605"/>
    </source>
</evidence>
<dbReference type="Gene3D" id="3.30.470.10">
    <property type="match status" value="1"/>
</dbReference>
<comment type="catalytic activity">
    <reaction evidence="15">
        <text>L-leucine + 2-oxoglutarate = 4-methyl-2-oxopentanoate + L-glutamate</text>
        <dbReference type="Rhea" id="RHEA:18321"/>
        <dbReference type="ChEBI" id="CHEBI:16810"/>
        <dbReference type="ChEBI" id="CHEBI:17865"/>
        <dbReference type="ChEBI" id="CHEBI:29985"/>
        <dbReference type="ChEBI" id="CHEBI:57427"/>
        <dbReference type="EC" id="2.6.1.42"/>
    </reaction>
</comment>
<dbReference type="GO" id="GO:0004084">
    <property type="term" value="F:branched-chain-amino-acid transaminase activity"/>
    <property type="evidence" value="ECO:0007669"/>
    <property type="project" value="UniProtKB-EC"/>
</dbReference>
<dbReference type="SUPFAM" id="SSF56752">
    <property type="entry name" value="D-aminoacid aminotransferase-like PLP-dependent enzymes"/>
    <property type="match status" value="1"/>
</dbReference>
<keyword evidence="18" id="KW-1185">Reference proteome</keyword>
<dbReference type="Pfam" id="PF01063">
    <property type="entry name" value="Aminotran_4"/>
    <property type="match status" value="1"/>
</dbReference>
<keyword evidence="8 17" id="KW-0032">Aminotransferase</keyword>
<dbReference type="InterPro" id="IPR005786">
    <property type="entry name" value="B_amino_transII"/>
</dbReference>
<gene>
    <name evidence="17" type="ORF">FHS56_002039</name>
</gene>
<dbReference type="UniPathway" id="UPA00049">
    <property type="reaction ID" value="UER00062"/>
</dbReference>
<evidence type="ECO:0000256" key="1">
    <source>
        <dbReference type="ARBA" id="ARBA00001933"/>
    </source>
</evidence>